<evidence type="ECO:0000313" key="2">
    <source>
        <dbReference type="Proteomes" id="UP000053989"/>
    </source>
</evidence>
<name>A0A0C3E7H9_9AGAM</name>
<organism evidence="1 2">
    <name type="scientific">Scleroderma citrinum Foug A</name>
    <dbReference type="NCBI Taxonomy" id="1036808"/>
    <lineage>
        <taxon>Eukaryota</taxon>
        <taxon>Fungi</taxon>
        <taxon>Dikarya</taxon>
        <taxon>Basidiomycota</taxon>
        <taxon>Agaricomycotina</taxon>
        <taxon>Agaricomycetes</taxon>
        <taxon>Agaricomycetidae</taxon>
        <taxon>Boletales</taxon>
        <taxon>Sclerodermatineae</taxon>
        <taxon>Sclerodermataceae</taxon>
        <taxon>Scleroderma</taxon>
    </lineage>
</organism>
<dbReference type="Proteomes" id="UP000053989">
    <property type="component" value="Unassembled WGS sequence"/>
</dbReference>
<protein>
    <submittedName>
        <fullName evidence="1">Uncharacterized protein</fullName>
    </submittedName>
</protein>
<accession>A0A0C3E7H9</accession>
<sequence>MFLENPEIGGTRLIQTIFHAIYTLLTHLVRRFIPLGYEPWVFERVQGLNCDSPGNNIASLTPSTLPCSLVPNQIQPYLSLSLLDFESHATISHYPRSTSDIIVVGSPTEHVCHVPGQRWPDRPPGEDRYFVWAVRMQNTFDYCGLLDIVEGKITKPSLGDAAEVIWKKINAAA</sequence>
<dbReference type="InParanoid" id="A0A0C3E7H9"/>
<dbReference type="AlphaFoldDB" id="A0A0C3E7H9"/>
<keyword evidence="2" id="KW-1185">Reference proteome</keyword>
<dbReference type="HOGENOM" id="CLU_1548522_0_0_1"/>
<proteinExistence type="predicted"/>
<reference evidence="1 2" key="1">
    <citation type="submission" date="2014-04" db="EMBL/GenBank/DDBJ databases">
        <authorList>
            <consortium name="DOE Joint Genome Institute"/>
            <person name="Kuo A."/>
            <person name="Kohler A."/>
            <person name="Nagy L.G."/>
            <person name="Floudas D."/>
            <person name="Copeland A."/>
            <person name="Barry K.W."/>
            <person name="Cichocki N."/>
            <person name="Veneault-Fourrey C."/>
            <person name="LaButti K."/>
            <person name="Lindquist E.A."/>
            <person name="Lipzen A."/>
            <person name="Lundell T."/>
            <person name="Morin E."/>
            <person name="Murat C."/>
            <person name="Sun H."/>
            <person name="Tunlid A."/>
            <person name="Henrissat B."/>
            <person name="Grigoriev I.V."/>
            <person name="Hibbett D.S."/>
            <person name="Martin F."/>
            <person name="Nordberg H.P."/>
            <person name="Cantor M.N."/>
            <person name="Hua S.X."/>
        </authorList>
    </citation>
    <scope>NUCLEOTIDE SEQUENCE [LARGE SCALE GENOMIC DNA]</scope>
    <source>
        <strain evidence="1 2">Foug A</strain>
    </source>
</reference>
<dbReference type="EMBL" id="KN822028">
    <property type="protein sequence ID" value="KIM64389.1"/>
    <property type="molecule type" value="Genomic_DNA"/>
</dbReference>
<reference evidence="2" key="2">
    <citation type="submission" date="2015-01" db="EMBL/GenBank/DDBJ databases">
        <title>Evolutionary Origins and Diversification of the Mycorrhizal Mutualists.</title>
        <authorList>
            <consortium name="DOE Joint Genome Institute"/>
            <consortium name="Mycorrhizal Genomics Consortium"/>
            <person name="Kohler A."/>
            <person name="Kuo A."/>
            <person name="Nagy L.G."/>
            <person name="Floudas D."/>
            <person name="Copeland A."/>
            <person name="Barry K.W."/>
            <person name="Cichocki N."/>
            <person name="Veneault-Fourrey C."/>
            <person name="LaButti K."/>
            <person name="Lindquist E.A."/>
            <person name="Lipzen A."/>
            <person name="Lundell T."/>
            <person name="Morin E."/>
            <person name="Murat C."/>
            <person name="Riley R."/>
            <person name="Ohm R."/>
            <person name="Sun H."/>
            <person name="Tunlid A."/>
            <person name="Henrissat B."/>
            <person name="Grigoriev I.V."/>
            <person name="Hibbett D.S."/>
            <person name="Martin F."/>
        </authorList>
    </citation>
    <scope>NUCLEOTIDE SEQUENCE [LARGE SCALE GENOMIC DNA]</scope>
    <source>
        <strain evidence="2">Foug A</strain>
    </source>
</reference>
<evidence type="ECO:0000313" key="1">
    <source>
        <dbReference type="EMBL" id="KIM64389.1"/>
    </source>
</evidence>
<gene>
    <name evidence="1" type="ORF">SCLCIDRAFT_629476</name>
</gene>